<dbReference type="EMBL" id="CP106878">
    <property type="protein sequence ID" value="WAA09752.1"/>
    <property type="molecule type" value="Genomic_DNA"/>
</dbReference>
<keyword evidence="2" id="KW-1185">Reference proteome</keyword>
<evidence type="ECO:0000313" key="1">
    <source>
        <dbReference type="EMBL" id="WAA09752.1"/>
    </source>
</evidence>
<reference evidence="1" key="1">
    <citation type="submission" date="2022-09" db="EMBL/GenBank/DDBJ databases">
        <title>Complete Genomes of Fervidibacillus albus and Fervidibacillus halotolerans isolated from tidal flat sediments.</title>
        <authorList>
            <person name="Kwon K.K."/>
            <person name="Yang S.-H."/>
            <person name="Park M.J."/>
            <person name="Oh H.-M."/>
        </authorList>
    </citation>
    <scope>NUCLEOTIDE SEQUENCE</scope>
    <source>
        <strain evidence="1">MEBiC13591</strain>
    </source>
</reference>
<sequence length="63" mass="7286">MGKSDESLQTLFFQMDGHRIRKEESYNVPLPYLWKRVKMVANTETEGSLNVQTTIPNFEPLIG</sequence>
<dbReference type="AlphaFoldDB" id="A0A9E8RXN4"/>
<evidence type="ECO:0000313" key="2">
    <source>
        <dbReference type="Proteomes" id="UP001164718"/>
    </source>
</evidence>
<dbReference type="RefSeq" id="WP_275417535.1">
    <property type="nucleotide sequence ID" value="NZ_CP106878.1"/>
</dbReference>
<organism evidence="1 2">
    <name type="scientific">Fervidibacillus albus</name>
    <dbReference type="NCBI Taxonomy" id="2980026"/>
    <lineage>
        <taxon>Bacteria</taxon>
        <taxon>Bacillati</taxon>
        <taxon>Bacillota</taxon>
        <taxon>Bacilli</taxon>
        <taxon>Bacillales</taxon>
        <taxon>Bacillaceae</taxon>
        <taxon>Fervidibacillus</taxon>
    </lineage>
</organism>
<gene>
    <name evidence="1" type="ORF">OE104_14770</name>
</gene>
<protein>
    <submittedName>
        <fullName evidence="1">Uncharacterized protein</fullName>
    </submittedName>
</protein>
<name>A0A9E8RXN4_9BACI</name>
<dbReference type="Proteomes" id="UP001164718">
    <property type="component" value="Chromosome"/>
</dbReference>
<accession>A0A9E8RXN4</accession>
<dbReference type="KEGG" id="faf:OE104_14770"/>
<proteinExistence type="predicted"/>